<dbReference type="Proteomes" id="UP001605036">
    <property type="component" value="Unassembled WGS sequence"/>
</dbReference>
<evidence type="ECO:0000313" key="2">
    <source>
        <dbReference type="EMBL" id="KAL2632270.1"/>
    </source>
</evidence>
<reference evidence="2 3" key="1">
    <citation type="submission" date="2024-09" db="EMBL/GenBank/DDBJ databases">
        <title>Chromosome-scale assembly of Riccia fluitans.</title>
        <authorList>
            <person name="Paukszto L."/>
            <person name="Sawicki J."/>
            <person name="Karawczyk K."/>
            <person name="Piernik-Szablinska J."/>
            <person name="Szczecinska M."/>
            <person name="Mazdziarz M."/>
        </authorList>
    </citation>
    <scope>NUCLEOTIDE SEQUENCE [LARGE SCALE GENOMIC DNA]</scope>
    <source>
        <strain evidence="2">Rf_01</strain>
        <tissue evidence="2">Aerial parts of the thallus</tissue>
    </source>
</reference>
<comment type="caution">
    <text evidence="2">The sequence shown here is derived from an EMBL/GenBank/DDBJ whole genome shotgun (WGS) entry which is preliminary data.</text>
</comment>
<feature type="region of interest" description="Disordered" evidence="1">
    <location>
        <begin position="1"/>
        <end position="37"/>
    </location>
</feature>
<organism evidence="2 3">
    <name type="scientific">Riccia fluitans</name>
    <dbReference type="NCBI Taxonomy" id="41844"/>
    <lineage>
        <taxon>Eukaryota</taxon>
        <taxon>Viridiplantae</taxon>
        <taxon>Streptophyta</taxon>
        <taxon>Embryophyta</taxon>
        <taxon>Marchantiophyta</taxon>
        <taxon>Marchantiopsida</taxon>
        <taxon>Marchantiidae</taxon>
        <taxon>Marchantiales</taxon>
        <taxon>Ricciaceae</taxon>
        <taxon>Riccia</taxon>
    </lineage>
</organism>
<keyword evidence="3" id="KW-1185">Reference proteome</keyword>
<gene>
    <name evidence="2" type="ORF">R1flu_016956</name>
</gene>
<sequence>MIRPVTTEQVGRGRFRRSLRPHLTMTDDSNRSMPTVPSLEQHAAATQNLSGSLSTFFLSPSLALSVAGEQSTAAQSGPEGDIWIPVEGIFATP</sequence>
<protein>
    <submittedName>
        <fullName evidence="2">Uncharacterized protein</fullName>
    </submittedName>
</protein>
<name>A0ABD1YNE8_9MARC</name>
<accession>A0ABD1YNE8</accession>
<evidence type="ECO:0000256" key="1">
    <source>
        <dbReference type="SAM" id="MobiDB-lite"/>
    </source>
</evidence>
<dbReference type="EMBL" id="JBHFFA010000004">
    <property type="protein sequence ID" value="KAL2632270.1"/>
    <property type="molecule type" value="Genomic_DNA"/>
</dbReference>
<proteinExistence type="predicted"/>
<dbReference type="AlphaFoldDB" id="A0ABD1YNE8"/>
<evidence type="ECO:0000313" key="3">
    <source>
        <dbReference type="Proteomes" id="UP001605036"/>
    </source>
</evidence>